<evidence type="ECO:0000313" key="4">
    <source>
        <dbReference type="Proteomes" id="UP000178794"/>
    </source>
</evidence>
<feature type="coiled-coil region" evidence="1">
    <location>
        <begin position="94"/>
        <end position="145"/>
    </location>
</feature>
<dbReference type="NCBIfam" id="NF045971">
    <property type="entry name" value="conju_CD1110"/>
    <property type="match status" value="1"/>
</dbReference>
<comment type="caution">
    <text evidence="3">The sequence shown here is derived from an EMBL/GenBank/DDBJ whole genome shotgun (WGS) entry which is preliminary data.</text>
</comment>
<sequence>MQDTIAPAAIEIAPKHINISGTYARVLYVVSYPRFLNDGWLEPILNLDKEVDVSIAVNPVDTAHLLKDFQRKVAEVESQIFERESKGLVRDPQLEMAYQNLEDLRDRLTTAEEHIFEVGLYISIYADSEALLDKAEQEVKNILETTMIYAKTALFQQEQGFRSTIPIVSDELEVHTKFNTQPLSSFFPFTSFDLSMDKGILYGINRHNSSLVLFDRFSLANYNSVTFATSGAGKSYAIKLEILRSMMMGAEVLVIDPEHEYEYLAEATGGRFIDISLSSPHHINPFDLPDPTEDESPKDILRTHIIELTGLFRIILSGLTPEEEAIIDQALHETYALKDIDGTSDFKELPPPLLSDFEMVLTGMVGSESLVQRLQKYTTGTWAGFMNEPTNVDIQQKFIVFSLREMEEDLKPAAMYIIMNHIWAQIRRRLQKRLMVIDEAWWMLKSEDTAKFLHSLAKRGRKYYMGIATITQDVDDFLRSPYGVPMITNSSMQLLLKQSPSAVDTLKEVFNLTDEEKYLLLESGVGEGIFFAGQKHVALKIIASYTEDQIITSNPEQILAMQQARK</sequence>
<protein>
    <submittedName>
        <fullName evidence="3">Conjugal transfer protein TraC</fullName>
    </submittedName>
</protein>
<accession>A0A1F6DFM7</accession>
<dbReference type="Gene3D" id="3.40.50.300">
    <property type="entry name" value="P-loop containing nucleotide triphosphate hydrolases"/>
    <property type="match status" value="1"/>
</dbReference>
<dbReference type="EMBL" id="MFLF01000009">
    <property type="protein sequence ID" value="OGG60201.1"/>
    <property type="molecule type" value="Genomic_DNA"/>
</dbReference>
<evidence type="ECO:0000256" key="1">
    <source>
        <dbReference type="SAM" id="Coils"/>
    </source>
</evidence>
<dbReference type="PANTHER" id="PTHR30121">
    <property type="entry name" value="UNCHARACTERIZED PROTEIN YJGR-RELATED"/>
    <property type="match status" value="1"/>
</dbReference>
<feature type="domain" description="TraG P-loop" evidence="2">
    <location>
        <begin position="219"/>
        <end position="521"/>
    </location>
</feature>
<dbReference type="Proteomes" id="UP000178794">
    <property type="component" value="Unassembled WGS sequence"/>
</dbReference>
<evidence type="ECO:0000313" key="3">
    <source>
        <dbReference type="EMBL" id="OGG60201.1"/>
    </source>
</evidence>
<dbReference type="STRING" id="1798492.A3C89_02255"/>
<proteinExistence type="predicted"/>
<gene>
    <name evidence="3" type="ORF">A3C89_02255</name>
</gene>
<organism evidence="3 4">
    <name type="scientific">Candidatus Kaiserbacteria bacterium RIFCSPHIGHO2_02_FULL_50_50</name>
    <dbReference type="NCBI Taxonomy" id="1798492"/>
    <lineage>
        <taxon>Bacteria</taxon>
        <taxon>Candidatus Kaiseribacteriota</taxon>
    </lineage>
</organism>
<dbReference type="InterPro" id="IPR051162">
    <property type="entry name" value="T4SS_component"/>
</dbReference>
<dbReference type="InterPro" id="IPR027417">
    <property type="entry name" value="P-loop_NTPase"/>
</dbReference>
<dbReference type="SUPFAM" id="SSF52540">
    <property type="entry name" value="P-loop containing nucleoside triphosphate hydrolases"/>
    <property type="match status" value="1"/>
</dbReference>
<reference evidence="3 4" key="1">
    <citation type="journal article" date="2016" name="Nat. Commun.">
        <title>Thousands of microbial genomes shed light on interconnected biogeochemical processes in an aquifer system.</title>
        <authorList>
            <person name="Anantharaman K."/>
            <person name="Brown C.T."/>
            <person name="Hug L.A."/>
            <person name="Sharon I."/>
            <person name="Castelle C.J."/>
            <person name="Probst A.J."/>
            <person name="Thomas B.C."/>
            <person name="Singh A."/>
            <person name="Wilkins M.J."/>
            <person name="Karaoz U."/>
            <person name="Brodie E.L."/>
            <person name="Williams K.H."/>
            <person name="Hubbard S.S."/>
            <person name="Banfield J.F."/>
        </authorList>
    </citation>
    <scope>NUCLEOTIDE SEQUENCE [LARGE SCALE GENOMIC DNA]</scope>
</reference>
<dbReference type="InterPro" id="IPR043964">
    <property type="entry name" value="P-loop_TraG"/>
</dbReference>
<dbReference type="Gene3D" id="1.10.8.730">
    <property type="match status" value="1"/>
</dbReference>
<keyword evidence="1" id="KW-0175">Coiled coil</keyword>
<dbReference type="AlphaFoldDB" id="A0A1F6DFM7"/>
<evidence type="ECO:0000259" key="2">
    <source>
        <dbReference type="Pfam" id="PF19044"/>
    </source>
</evidence>
<dbReference type="PANTHER" id="PTHR30121:SF6">
    <property type="entry name" value="SLR6007 PROTEIN"/>
    <property type="match status" value="1"/>
</dbReference>
<name>A0A1F6DFM7_9BACT</name>
<dbReference type="Pfam" id="PF19044">
    <property type="entry name" value="P-loop_TraG"/>
    <property type="match status" value="1"/>
</dbReference>
<dbReference type="CDD" id="cd01127">
    <property type="entry name" value="TrwB_TraG_TraD_VirD4"/>
    <property type="match status" value="1"/>
</dbReference>